<dbReference type="Pfam" id="PF05380">
    <property type="entry name" value="Peptidase_A17"/>
    <property type="match status" value="1"/>
</dbReference>
<dbReference type="GO" id="GO:0071897">
    <property type="term" value="P:DNA biosynthetic process"/>
    <property type="evidence" value="ECO:0007669"/>
    <property type="project" value="UniProtKB-ARBA"/>
</dbReference>
<reference evidence="1" key="1">
    <citation type="submission" date="2020-08" db="EMBL/GenBank/DDBJ databases">
        <title>Multicomponent nature underlies the extraordinary mechanical properties of spider dragline silk.</title>
        <authorList>
            <person name="Kono N."/>
            <person name="Nakamura H."/>
            <person name="Mori M."/>
            <person name="Yoshida Y."/>
            <person name="Ohtoshi R."/>
            <person name="Malay A.D."/>
            <person name="Moran D.A.P."/>
            <person name="Tomita M."/>
            <person name="Numata K."/>
            <person name="Arakawa K."/>
        </authorList>
    </citation>
    <scope>NUCLEOTIDE SEQUENCE</scope>
</reference>
<dbReference type="EMBL" id="BMAU01021376">
    <property type="protein sequence ID" value="GFY26442.1"/>
    <property type="molecule type" value="Genomic_DNA"/>
</dbReference>
<dbReference type="InterPro" id="IPR043502">
    <property type="entry name" value="DNA/RNA_pol_sf"/>
</dbReference>
<organism evidence="1 2">
    <name type="scientific">Trichonephila clavipes</name>
    <name type="common">Golden silk orbweaver</name>
    <name type="synonym">Nephila clavipes</name>
    <dbReference type="NCBI Taxonomy" id="2585209"/>
    <lineage>
        <taxon>Eukaryota</taxon>
        <taxon>Metazoa</taxon>
        <taxon>Ecdysozoa</taxon>
        <taxon>Arthropoda</taxon>
        <taxon>Chelicerata</taxon>
        <taxon>Arachnida</taxon>
        <taxon>Araneae</taxon>
        <taxon>Araneomorphae</taxon>
        <taxon>Entelegynae</taxon>
        <taxon>Araneoidea</taxon>
        <taxon>Nephilidae</taxon>
        <taxon>Trichonephila</taxon>
    </lineage>
</organism>
<accession>A0A8X6W1P3</accession>
<name>A0A8X6W1P3_TRICX</name>
<dbReference type="InterPro" id="IPR008042">
    <property type="entry name" value="Retrotrans_Pao"/>
</dbReference>
<gene>
    <name evidence="1" type="primary">X975_01402</name>
    <name evidence="1" type="ORF">TNCV_2877741</name>
</gene>
<keyword evidence="2" id="KW-1185">Reference proteome</keyword>
<dbReference type="SUPFAM" id="SSF56672">
    <property type="entry name" value="DNA/RNA polymerases"/>
    <property type="match status" value="1"/>
</dbReference>
<comment type="caution">
    <text evidence="1">The sequence shown here is derived from an EMBL/GenBank/DDBJ whole genome shotgun (WGS) entry which is preliminary data.</text>
</comment>
<dbReference type="AlphaFoldDB" id="A0A8X6W1P3"/>
<evidence type="ECO:0000313" key="2">
    <source>
        <dbReference type="Proteomes" id="UP000887159"/>
    </source>
</evidence>
<evidence type="ECO:0000313" key="1">
    <source>
        <dbReference type="EMBL" id="GFY26442.1"/>
    </source>
</evidence>
<dbReference type="Proteomes" id="UP000887159">
    <property type="component" value="Unassembled WGS sequence"/>
</dbReference>
<proteinExistence type="predicted"/>
<sequence length="427" mass="49083">MFWELENVEVEKPKNEEAIFCEDHFLKTHSRDEEGRYVVKMPLKNEPNCLGESRDIALKRLNALWTRLIRDPQYLKLYRDFIHEYDQLGHMKEVVAEHDNSEVAYYMPHHGVLRPEKSTTKLRVVFNATNPTSNGLSLNSIQYNGGLVQNDLFTIMIKFREHPYAFTADVKMMYRMILIHESQQPLLRILWKESPEDPVKTFEMKTVTYGTGGIELHKWGSSHPELASNILGDYEFENPIETKTLGVSWKSQEDCFIFKIAVELKDSYTKRCVLSTIARLFDPLGLLGPVVARAKIFMQSLWSLKIDWIDELPSERAKEWHRFLEDFNSVRSICIGRCIVHPQATRVELHGFADASEKCYGAVIYCSSQSPDGATTVKLVTSKSRVAPVKSVTMPRLELCAAVLLAKLMKRVETALQMKTPPRVPVE</sequence>
<protein>
    <submittedName>
        <fullName evidence="1">Uncharacterized protein</fullName>
    </submittedName>
</protein>
<dbReference type="PANTHER" id="PTHR47331">
    <property type="entry name" value="PHD-TYPE DOMAIN-CONTAINING PROTEIN"/>
    <property type="match status" value="1"/>
</dbReference>